<dbReference type="EMBL" id="WKJM01000019">
    <property type="protein sequence ID" value="MRX10227.1"/>
    <property type="molecule type" value="Genomic_DNA"/>
</dbReference>
<dbReference type="CDD" id="cd19411">
    <property type="entry name" value="MCP2201-like_sensor"/>
    <property type="match status" value="1"/>
</dbReference>
<dbReference type="PROSITE" id="PS50111">
    <property type="entry name" value="CHEMOTAXIS_TRANSDUC_2"/>
    <property type="match status" value="1"/>
</dbReference>
<dbReference type="FunFam" id="1.10.287.950:FF:000001">
    <property type="entry name" value="Methyl-accepting chemotaxis sensory transducer"/>
    <property type="match status" value="1"/>
</dbReference>
<name>A0A6L5QKP5_9BURK</name>
<dbReference type="InterPro" id="IPR051310">
    <property type="entry name" value="MCP_chemotaxis"/>
</dbReference>
<dbReference type="PANTHER" id="PTHR43531">
    <property type="entry name" value="PROTEIN ICFG"/>
    <property type="match status" value="1"/>
</dbReference>
<evidence type="ECO:0000256" key="3">
    <source>
        <dbReference type="ARBA" id="ARBA00029447"/>
    </source>
</evidence>
<dbReference type="GO" id="GO:0005886">
    <property type="term" value="C:plasma membrane"/>
    <property type="evidence" value="ECO:0007669"/>
    <property type="project" value="TreeGrafter"/>
</dbReference>
<comment type="subcellular location">
    <subcellularLocation>
        <location evidence="1">Membrane</location>
    </subcellularLocation>
</comment>
<dbReference type="GO" id="GO:0004888">
    <property type="term" value="F:transmembrane signaling receptor activity"/>
    <property type="evidence" value="ECO:0007669"/>
    <property type="project" value="InterPro"/>
</dbReference>
<proteinExistence type="inferred from homology"/>
<evidence type="ECO:0000259" key="7">
    <source>
        <dbReference type="PROSITE" id="PS50885"/>
    </source>
</evidence>
<evidence type="ECO:0000256" key="4">
    <source>
        <dbReference type="PROSITE-ProRule" id="PRU00284"/>
    </source>
</evidence>
<dbReference type="SMART" id="SM00304">
    <property type="entry name" value="HAMP"/>
    <property type="match status" value="1"/>
</dbReference>
<gene>
    <name evidence="8" type="ORF">GJ697_20545</name>
</gene>
<reference evidence="8 9" key="1">
    <citation type="submission" date="2019-11" db="EMBL/GenBank/DDBJ databases">
        <title>Novel species isolated from a subtropical stream in China.</title>
        <authorList>
            <person name="Lu H."/>
        </authorList>
    </citation>
    <scope>NUCLEOTIDE SEQUENCE [LARGE SCALE GENOMIC DNA]</scope>
    <source>
        <strain evidence="8 9">FT25W</strain>
    </source>
</reference>
<keyword evidence="9" id="KW-1185">Reference proteome</keyword>
<evidence type="ECO:0000259" key="6">
    <source>
        <dbReference type="PROSITE" id="PS50111"/>
    </source>
</evidence>
<protein>
    <submittedName>
        <fullName evidence="8">HAMP domain-containing protein</fullName>
    </submittedName>
</protein>
<comment type="similarity">
    <text evidence="3">Belongs to the methyl-accepting chemotaxis (MCP) protein family.</text>
</comment>
<dbReference type="SMART" id="SM00283">
    <property type="entry name" value="MA"/>
    <property type="match status" value="1"/>
</dbReference>
<dbReference type="InterPro" id="IPR047347">
    <property type="entry name" value="YvaQ-like_sensor"/>
</dbReference>
<evidence type="ECO:0000313" key="9">
    <source>
        <dbReference type="Proteomes" id="UP000481037"/>
    </source>
</evidence>
<keyword evidence="2" id="KW-0488">Methylation</keyword>
<dbReference type="AlphaFoldDB" id="A0A6L5QKP5"/>
<feature type="domain" description="HAMP" evidence="7">
    <location>
        <begin position="216"/>
        <end position="269"/>
    </location>
</feature>
<comment type="caution">
    <text evidence="8">The sequence shown here is derived from an EMBL/GenBank/DDBJ whole genome shotgun (WGS) entry which is preliminary data.</text>
</comment>
<dbReference type="InterPro" id="IPR004089">
    <property type="entry name" value="MCPsignal_dom"/>
</dbReference>
<feature type="transmembrane region" description="Helical" evidence="5">
    <location>
        <begin position="195"/>
        <end position="214"/>
    </location>
</feature>
<dbReference type="PANTHER" id="PTHR43531:SF14">
    <property type="entry name" value="METHYL-ACCEPTING CHEMOTAXIS PROTEIN I-RELATED"/>
    <property type="match status" value="1"/>
</dbReference>
<evidence type="ECO:0000256" key="5">
    <source>
        <dbReference type="SAM" id="Phobius"/>
    </source>
</evidence>
<feature type="domain" description="Methyl-accepting transducer" evidence="6">
    <location>
        <begin position="274"/>
        <end position="503"/>
    </location>
</feature>
<dbReference type="PROSITE" id="PS50885">
    <property type="entry name" value="HAMP"/>
    <property type="match status" value="1"/>
</dbReference>
<keyword evidence="5" id="KW-0812">Transmembrane</keyword>
<dbReference type="Pfam" id="PF00015">
    <property type="entry name" value="MCPsignal"/>
    <property type="match status" value="1"/>
</dbReference>
<keyword evidence="5" id="KW-1133">Transmembrane helix</keyword>
<dbReference type="Pfam" id="PF00672">
    <property type="entry name" value="HAMP"/>
    <property type="match status" value="1"/>
</dbReference>
<organism evidence="8 9">
    <name type="scientific">Duganella alba</name>
    <dbReference type="NCBI Taxonomy" id="2666081"/>
    <lineage>
        <taxon>Bacteria</taxon>
        <taxon>Pseudomonadati</taxon>
        <taxon>Pseudomonadota</taxon>
        <taxon>Betaproteobacteria</taxon>
        <taxon>Burkholderiales</taxon>
        <taxon>Oxalobacteraceae</taxon>
        <taxon>Telluria group</taxon>
        <taxon>Duganella</taxon>
    </lineage>
</organism>
<dbReference type="PRINTS" id="PR00260">
    <property type="entry name" value="CHEMTRNSDUCR"/>
</dbReference>
<evidence type="ECO:0000256" key="1">
    <source>
        <dbReference type="ARBA" id="ARBA00004370"/>
    </source>
</evidence>
<dbReference type="GO" id="GO:0007165">
    <property type="term" value="P:signal transduction"/>
    <property type="evidence" value="ECO:0007669"/>
    <property type="project" value="UniProtKB-KW"/>
</dbReference>
<dbReference type="GO" id="GO:0006935">
    <property type="term" value="P:chemotaxis"/>
    <property type="evidence" value="ECO:0007669"/>
    <property type="project" value="InterPro"/>
</dbReference>
<dbReference type="SUPFAM" id="SSF58104">
    <property type="entry name" value="Methyl-accepting chemotaxis protein (MCP) signaling domain"/>
    <property type="match status" value="1"/>
</dbReference>
<dbReference type="CDD" id="cd11386">
    <property type="entry name" value="MCP_signal"/>
    <property type="match status" value="1"/>
</dbReference>
<dbReference type="InterPro" id="IPR024478">
    <property type="entry name" value="HlyB_4HB_MCP"/>
</dbReference>
<dbReference type="InterPro" id="IPR004090">
    <property type="entry name" value="Chemotax_Me-accpt_rcpt"/>
</dbReference>
<keyword evidence="5" id="KW-0472">Membrane</keyword>
<dbReference type="InterPro" id="IPR003660">
    <property type="entry name" value="HAMP_dom"/>
</dbReference>
<keyword evidence="4" id="KW-0807">Transducer</keyword>
<sequence length="531" mass="56082">MKMENFKIGHRLIAAFSVLLLMLVVVAALGVSRMAAIQHAMIDITKGNDVESAAASAMRLSVDDRMIALRNIVLLDDPAQMQGQIDRIRAQAADYATAEQELRATFAEYGIEEDESKLLADVAARAAAAAPLMEKVQALGLRNNNAEATALLIGDLRTMQQQWQGSLQALVETERKQNEEATAAADASYAMARNVMVAISIVSVICGLLIAWRITRSITVPIGRAVHIAQTVADGDLSSDIHAPDGSDETSMLLAALKAMNENLRVIVGRVRDGTDTMKTASQEIASGNLDLSSRTEQQAGSLEETASSMEELTSTVKQNDDNARQANTLAAIATEVAGKGGAVIANVVETMEEINTSSKKIAEIIGVIDGIAFQTNILALNAAVEAARAGEQGRGFAVVATEVRSLAHRSAAAAKEIKTLISDSVDKVDTGARLVDEAGQTMSEVVESVRRVSGVISEITAASREQSLGIEQINQAIIEMDGVTQQNAALVEQSAAAAEALQDQAATLSELVGKFVLAVPVSRRLALSAA</sequence>
<dbReference type="Proteomes" id="UP000481037">
    <property type="component" value="Unassembled WGS sequence"/>
</dbReference>
<evidence type="ECO:0000313" key="8">
    <source>
        <dbReference type="EMBL" id="MRX10227.1"/>
    </source>
</evidence>
<evidence type="ECO:0000256" key="2">
    <source>
        <dbReference type="ARBA" id="ARBA00022481"/>
    </source>
</evidence>
<dbReference type="Pfam" id="PF12729">
    <property type="entry name" value="4HB_MCP_1"/>
    <property type="match status" value="1"/>
</dbReference>
<accession>A0A6L5QKP5</accession>
<dbReference type="Gene3D" id="1.10.287.950">
    <property type="entry name" value="Methyl-accepting chemotaxis protein"/>
    <property type="match status" value="1"/>
</dbReference>